<protein>
    <submittedName>
        <fullName evidence="1">Uncharacterized protein</fullName>
    </submittedName>
</protein>
<organism evidence="1 2">
    <name type="scientific">Mongoliibacter ruber</name>
    <dbReference type="NCBI Taxonomy" id="1750599"/>
    <lineage>
        <taxon>Bacteria</taxon>
        <taxon>Pseudomonadati</taxon>
        <taxon>Bacteroidota</taxon>
        <taxon>Cytophagia</taxon>
        <taxon>Cytophagales</taxon>
        <taxon>Cyclobacteriaceae</taxon>
        <taxon>Mongoliibacter</taxon>
    </lineage>
</organism>
<proteinExistence type="predicted"/>
<sequence length="75" mass="8876">MYFEFYIYFDQTDEKVGEFVPNEFEKKLKDLKIGFNSIKRGSKIDFYLKNRVGFGNSECEKVNYLKGKGIQCNII</sequence>
<keyword evidence="2" id="KW-1185">Reference proteome</keyword>
<dbReference type="RefSeq" id="WP_106134672.1">
    <property type="nucleotide sequence ID" value="NZ_PVTR01000009.1"/>
</dbReference>
<evidence type="ECO:0000313" key="1">
    <source>
        <dbReference type="EMBL" id="PRY86343.1"/>
    </source>
</evidence>
<dbReference type="AlphaFoldDB" id="A0A2T0WHZ8"/>
<evidence type="ECO:0000313" key="2">
    <source>
        <dbReference type="Proteomes" id="UP000238157"/>
    </source>
</evidence>
<comment type="caution">
    <text evidence="1">The sequence shown here is derived from an EMBL/GenBank/DDBJ whole genome shotgun (WGS) entry which is preliminary data.</text>
</comment>
<gene>
    <name evidence="1" type="ORF">CLW00_109191</name>
</gene>
<accession>A0A2T0WHZ8</accession>
<dbReference type="EMBL" id="PVTR01000009">
    <property type="protein sequence ID" value="PRY86343.1"/>
    <property type="molecule type" value="Genomic_DNA"/>
</dbReference>
<reference evidence="1 2" key="1">
    <citation type="submission" date="2018-03" db="EMBL/GenBank/DDBJ databases">
        <title>Genomic Encyclopedia of Archaeal and Bacterial Type Strains, Phase II (KMG-II): from individual species to whole genera.</title>
        <authorList>
            <person name="Goeker M."/>
        </authorList>
    </citation>
    <scope>NUCLEOTIDE SEQUENCE [LARGE SCALE GENOMIC DNA]</scope>
    <source>
        <strain evidence="1 2">DSM 27929</strain>
    </source>
</reference>
<name>A0A2T0WHZ8_9BACT</name>
<dbReference type="Proteomes" id="UP000238157">
    <property type="component" value="Unassembled WGS sequence"/>
</dbReference>